<protein>
    <submittedName>
        <fullName evidence="3">Tripartite tricarboxylate transporter substrate binding protein</fullName>
    </submittedName>
</protein>
<dbReference type="SUPFAM" id="SSF53850">
    <property type="entry name" value="Periplasmic binding protein-like II"/>
    <property type="match status" value="1"/>
</dbReference>
<evidence type="ECO:0000256" key="2">
    <source>
        <dbReference type="SAM" id="SignalP"/>
    </source>
</evidence>
<dbReference type="Pfam" id="PF03401">
    <property type="entry name" value="TctC"/>
    <property type="match status" value="1"/>
</dbReference>
<reference evidence="3 4" key="1">
    <citation type="submission" date="2019-04" db="EMBL/GenBank/DDBJ databases">
        <title>Natronospirillum operosus gen. nov., sp. nov., a haloalkaliphilic satellite isolated from decaying biomass of laboratory culture of cyanobacterium Geitlerinema sp. and proposal of Natronospirillaceae fam. nov. and Saccharospirillaceae fam. nov.</title>
        <authorList>
            <person name="Kevbrin V."/>
            <person name="Boltyanskaya Y."/>
            <person name="Koziaeva V."/>
            <person name="Grouzdev D.S."/>
            <person name="Park M."/>
            <person name="Cho J."/>
        </authorList>
    </citation>
    <scope>NUCLEOTIDE SEQUENCE [LARGE SCALE GENOMIC DNA]</scope>
    <source>
        <strain evidence="3 4">G-116</strain>
    </source>
</reference>
<dbReference type="OrthoDB" id="8443386at2"/>
<comment type="similarity">
    <text evidence="1">Belongs to the UPF0065 (bug) family.</text>
</comment>
<dbReference type="InterPro" id="IPR005064">
    <property type="entry name" value="BUG"/>
</dbReference>
<keyword evidence="2" id="KW-0732">Signal</keyword>
<proteinExistence type="inferred from homology"/>
<evidence type="ECO:0000256" key="1">
    <source>
        <dbReference type="ARBA" id="ARBA00006987"/>
    </source>
</evidence>
<sequence>MNRTATISFSFKAALASTLGGILLTAGATTALADYPERPLTMVVAAGPGGSNDRAARVMSNFLAEELGQPVNVVNRPGGGNLLGHEYLRQQAADGYTLLRTTAIPYMTINQELQGASFTIEDFQPLNLVDIDTSMIASSTRGDYDSIDDLIAAISDNPGSVSMGVQPTSSDMINATLFLEAIGLSVDDVRVVTFDGGGDVRTGVAGNQFDFGVVGEAGLRQMSSEIEPLMTFSREPMSDVWDAPHVLEVVDQHGVEDYPHVLSGSIRGYFVHYELMEEEPERYARLVEAFENIANNPEAIEAHHEQDLTIDWMGPEASREMMLQEHESLARPEFLQIVQPD</sequence>
<feature type="chain" id="PRO_5021366196" evidence="2">
    <location>
        <begin position="34"/>
        <end position="341"/>
    </location>
</feature>
<name>A0A4Z0WHJ0_9GAMM</name>
<dbReference type="Proteomes" id="UP000297475">
    <property type="component" value="Unassembled WGS sequence"/>
</dbReference>
<dbReference type="PIRSF" id="PIRSF017082">
    <property type="entry name" value="YflP"/>
    <property type="match status" value="1"/>
</dbReference>
<dbReference type="PANTHER" id="PTHR42928">
    <property type="entry name" value="TRICARBOXYLATE-BINDING PROTEIN"/>
    <property type="match status" value="1"/>
</dbReference>
<accession>A0A4Z0WHJ0</accession>
<dbReference type="RefSeq" id="WP_135482835.1">
    <property type="nucleotide sequence ID" value="NZ_SRMF01000002.1"/>
</dbReference>
<dbReference type="PANTHER" id="PTHR42928:SF3">
    <property type="entry name" value="UPF0065 PROTEIN YFLP"/>
    <property type="match status" value="1"/>
</dbReference>
<organism evidence="3 4">
    <name type="scientific">Natronospirillum operosum</name>
    <dbReference type="NCBI Taxonomy" id="2759953"/>
    <lineage>
        <taxon>Bacteria</taxon>
        <taxon>Pseudomonadati</taxon>
        <taxon>Pseudomonadota</taxon>
        <taxon>Gammaproteobacteria</taxon>
        <taxon>Oceanospirillales</taxon>
        <taxon>Natronospirillaceae</taxon>
        <taxon>Natronospirillum</taxon>
    </lineage>
</organism>
<dbReference type="Gene3D" id="3.40.190.10">
    <property type="entry name" value="Periplasmic binding protein-like II"/>
    <property type="match status" value="1"/>
</dbReference>
<feature type="signal peptide" evidence="2">
    <location>
        <begin position="1"/>
        <end position="33"/>
    </location>
</feature>
<evidence type="ECO:0000313" key="3">
    <source>
        <dbReference type="EMBL" id="TGG94268.1"/>
    </source>
</evidence>
<dbReference type="AlphaFoldDB" id="A0A4Z0WHJ0"/>
<dbReference type="InterPro" id="IPR042100">
    <property type="entry name" value="Bug_dom1"/>
</dbReference>
<keyword evidence="4" id="KW-1185">Reference proteome</keyword>
<dbReference type="CDD" id="cd07012">
    <property type="entry name" value="PBP2_Bug_TTT"/>
    <property type="match status" value="1"/>
</dbReference>
<comment type="caution">
    <text evidence="3">The sequence shown here is derived from an EMBL/GenBank/DDBJ whole genome shotgun (WGS) entry which is preliminary data.</text>
</comment>
<evidence type="ECO:0000313" key="4">
    <source>
        <dbReference type="Proteomes" id="UP000297475"/>
    </source>
</evidence>
<gene>
    <name evidence="3" type="ORF">E4656_08875</name>
</gene>
<dbReference type="Gene3D" id="3.40.190.150">
    <property type="entry name" value="Bordetella uptake gene, domain 1"/>
    <property type="match status" value="1"/>
</dbReference>
<dbReference type="EMBL" id="SRMF01000002">
    <property type="protein sequence ID" value="TGG94268.1"/>
    <property type="molecule type" value="Genomic_DNA"/>
</dbReference>